<dbReference type="InParanoid" id="L7JVS6"/>
<keyword evidence="2" id="KW-1185">Reference proteome</keyword>
<feature type="non-terminal residue" evidence="1">
    <location>
        <position position="1"/>
    </location>
</feature>
<gene>
    <name evidence="1" type="ORF">THOM_2207</name>
</gene>
<dbReference type="HOGENOM" id="CLU_3020139_0_0_1"/>
<evidence type="ECO:0000313" key="1">
    <source>
        <dbReference type="EMBL" id="ELQ74847.1"/>
    </source>
</evidence>
<name>L7JVS6_TRAHO</name>
<accession>L7JVS6</accession>
<reference evidence="1 2" key="1">
    <citation type="journal article" date="2012" name="PLoS Pathog.">
        <title>The genome of the obligate intracellular parasite Trachipleistophora hominis: new insights into microsporidian genome dynamics and reductive evolution.</title>
        <authorList>
            <person name="Heinz E."/>
            <person name="Williams T.A."/>
            <person name="Nakjang S."/>
            <person name="Noel C.J."/>
            <person name="Swan D.C."/>
            <person name="Goldberg A.V."/>
            <person name="Harris S.R."/>
            <person name="Weinmaier T."/>
            <person name="Markert S."/>
            <person name="Becher D."/>
            <person name="Bernhardt J."/>
            <person name="Dagan T."/>
            <person name="Hacker C."/>
            <person name="Lucocq J.M."/>
            <person name="Schweder T."/>
            <person name="Rattei T."/>
            <person name="Hall N."/>
            <person name="Hirt R.P."/>
            <person name="Embley T.M."/>
        </authorList>
    </citation>
    <scope>NUCLEOTIDE SEQUENCE [LARGE SCALE GENOMIC DNA]</scope>
</reference>
<proteinExistence type="predicted"/>
<dbReference type="AlphaFoldDB" id="L7JVS6"/>
<sequence>VLRSNELRLEVFVDGDRLIRENAGYLDAPVNPRCVPQSNITVFPFIFTIIHERPTS</sequence>
<dbReference type="VEuPathDB" id="MicrosporidiaDB:THOM_2207"/>
<protein>
    <submittedName>
        <fullName evidence="1">Uncharacterized protein</fullName>
    </submittedName>
</protein>
<dbReference type="Proteomes" id="UP000011185">
    <property type="component" value="Unassembled WGS sequence"/>
</dbReference>
<dbReference type="EMBL" id="JH994015">
    <property type="protein sequence ID" value="ELQ74847.1"/>
    <property type="molecule type" value="Genomic_DNA"/>
</dbReference>
<evidence type="ECO:0000313" key="2">
    <source>
        <dbReference type="Proteomes" id="UP000011185"/>
    </source>
</evidence>
<organism evidence="1 2">
    <name type="scientific">Trachipleistophora hominis</name>
    <name type="common">Microsporidian parasite</name>
    <dbReference type="NCBI Taxonomy" id="72359"/>
    <lineage>
        <taxon>Eukaryota</taxon>
        <taxon>Fungi</taxon>
        <taxon>Fungi incertae sedis</taxon>
        <taxon>Microsporidia</taxon>
        <taxon>Pleistophoridae</taxon>
        <taxon>Trachipleistophora</taxon>
    </lineage>
</organism>